<keyword evidence="1" id="KW-0472">Membrane</keyword>
<dbReference type="Pfam" id="PF20152">
    <property type="entry name" value="DUF6534"/>
    <property type="match status" value="1"/>
</dbReference>
<name>M2PAU5_CERS8</name>
<feature type="transmembrane region" description="Helical" evidence="1">
    <location>
        <begin position="207"/>
        <end position="228"/>
    </location>
</feature>
<feature type="transmembrane region" description="Helical" evidence="1">
    <location>
        <begin position="15"/>
        <end position="37"/>
    </location>
</feature>
<sequence>MAGPNLHLDPTVGCLFIGVLFAILFYSCTCAQTLFYFRTYPNDRPLLKGLVAFLSALDLVTLILDIEYLWDVVITNHANIAALNAVPTVWIVEFFLASLTFFLVQCYFINKIWALLAGKSYRYWLTGVVAILALACFAGGVGVCYISSLNHGLMFILTKAEIPACLQQVAAVITDIYITLSLCVVLRGSQSGFERTKTLLDKLTIYAIHRGILTAAVQLLHFATYLATYHNSSFMWMIFHIPSTKIYVNSLLAVLNVRHHLRDAKPTVQAQRSVDFVDLENFSSRYTSPATRSRGEVLGPASHARIMLTKEVIRDDGDAH</sequence>
<keyword evidence="1" id="KW-0812">Transmembrane</keyword>
<dbReference type="PANTHER" id="PTHR40465:SF1">
    <property type="entry name" value="DUF6534 DOMAIN-CONTAINING PROTEIN"/>
    <property type="match status" value="1"/>
</dbReference>
<feature type="transmembrane region" description="Helical" evidence="1">
    <location>
        <begin position="234"/>
        <end position="255"/>
    </location>
</feature>
<dbReference type="EMBL" id="KB445810">
    <property type="protein sequence ID" value="EMD32659.1"/>
    <property type="molecule type" value="Genomic_DNA"/>
</dbReference>
<organism evidence="3 4">
    <name type="scientific">Ceriporiopsis subvermispora (strain B)</name>
    <name type="common">White-rot fungus</name>
    <name type="synonym">Gelatoporia subvermispora</name>
    <dbReference type="NCBI Taxonomy" id="914234"/>
    <lineage>
        <taxon>Eukaryota</taxon>
        <taxon>Fungi</taxon>
        <taxon>Dikarya</taxon>
        <taxon>Basidiomycota</taxon>
        <taxon>Agaricomycotina</taxon>
        <taxon>Agaricomycetes</taxon>
        <taxon>Polyporales</taxon>
        <taxon>Gelatoporiaceae</taxon>
        <taxon>Gelatoporia</taxon>
    </lineage>
</organism>
<feature type="transmembrane region" description="Helical" evidence="1">
    <location>
        <begin position="121"/>
        <end position="148"/>
    </location>
</feature>
<dbReference type="OrthoDB" id="3270417at2759"/>
<protein>
    <recommendedName>
        <fullName evidence="2">DUF6534 domain-containing protein</fullName>
    </recommendedName>
</protein>
<dbReference type="Proteomes" id="UP000016930">
    <property type="component" value="Unassembled WGS sequence"/>
</dbReference>
<feature type="domain" description="DUF6534" evidence="2">
    <location>
        <begin position="171"/>
        <end position="260"/>
    </location>
</feature>
<feature type="transmembrane region" description="Helical" evidence="1">
    <location>
        <begin position="49"/>
        <end position="70"/>
    </location>
</feature>
<dbReference type="InterPro" id="IPR045339">
    <property type="entry name" value="DUF6534"/>
</dbReference>
<gene>
    <name evidence="3" type="ORF">CERSUDRAFT_118686</name>
</gene>
<dbReference type="PANTHER" id="PTHR40465">
    <property type="entry name" value="CHROMOSOME 1, WHOLE GENOME SHOTGUN SEQUENCE"/>
    <property type="match status" value="1"/>
</dbReference>
<reference evidence="3 4" key="1">
    <citation type="journal article" date="2012" name="Proc. Natl. Acad. Sci. U.S.A.">
        <title>Comparative genomics of Ceriporiopsis subvermispora and Phanerochaete chrysosporium provide insight into selective ligninolysis.</title>
        <authorList>
            <person name="Fernandez-Fueyo E."/>
            <person name="Ruiz-Duenas F.J."/>
            <person name="Ferreira P."/>
            <person name="Floudas D."/>
            <person name="Hibbett D.S."/>
            <person name="Canessa P."/>
            <person name="Larrondo L.F."/>
            <person name="James T.Y."/>
            <person name="Seelenfreund D."/>
            <person name="Lobos S."/>
            <person name="Polanco R."/>
            <person name="Tello M."/>
            <person name="Honda Y."/>
            <person name="Watanabe T."/>
            <person name="Watanabe T."/>
            <person name="Ryu J.S."/>
            <person name="Kubicek C.P."/>
            <person name="Schmoll M."/>
            <person name="Gaskell J."/>
            <person name="Hammel K.E."/>
            <person name="St John F.J."/>
            <person name="Vanden Wymelenberg A."/>
            <person name="Sabat G."/>
            <person name="Splinter BonDurant S."/>
            <person name="Syed K."/>
            <person name="Yadav J.S."/>
            <person name="Doddapaneni H."/>
            <person name="Subramanian V."/>
            <person name="Lavin J.L."/>
            <person name="Oguiza J.A."/>
            <person name="Perez G."/>
            <person name="Pisabarro A.G."/>
            <person name="Ramirez L."/>
            <person name="Santoyo F."/>
            <person name="Master E."/>
            <person name="Coutinho P.M."/>
            <person name="Henrissat B."/>
            <person name="Lombard V."/>
            <person name="Magnuson J.K."/>
            <person name="Kuees U."/>
            <person name="Hori C."/>
            <person name="Igarashi K."/>
            <person name="Samejima M."/>
            <person name="Held B.W."/>
            <person name="Barry K.W."/>
            <person name="LaButti K.M."/>
            <person name="Lapidus A."/>
            <person name="Lindquist E.A."/>
            <person name="Lucas S.M."/>
            <person name="Riley R."/>
            <person name="Salamov A.A."/>
            <person name="Hoffmeister D."/>
            <person name="Schwenk D."/>
            <person name="Hadar Y."/>
            <person name="Yarden O."/>
            <person name="de Vries R.P."/>
            <person name="Wiebenga A."/>
            <person name="Stenlid J."/>
            <person name="Eastwood D."/>
            <person name="Grigoriev I.V."/>
            <person name="Berka R.M."/>
            <person name="Blanchette R.A."/>
            <person name="Kersten P."/>
            <person name="Martinez A.T."/>
            <person name="Vicuna R."/>
            <person name="Cullen D."/>
        </authorList>
    </citation>
    <scope>NUCLEOTIDE SEQUENCE [LARGE SCALE GENOMIC DNA]</scope>
    <source>
        <strain evidence="3 4">B</strain>
    </source>
</reference>
<evidence type="ECO:0000313" key="3">
    <source>
        <dbReference type="EMBL" id="EMD32659.1"/>
    </source>
</evidence>
<keyword evidence="1" id="KW-1133">Transmembrane helix</keyword>
<keyword evidence="4" id="KW-1185">Reference proteome</keyword>
<evidence type="ECO:0000313" key="4">
    <source>
        <dbReference type="Proteomes" id="UP000016930"/>
    </source>
</evidence>
<dbReference type="AlphaFoldDB" id="M2PAU5"/>
<feature type="transmembrane region" description="Helical" evidence="1">
    <location>
        <begin position="168"/>
        <end position="186"/>
    </location>
</feature>
<evidence type="ECO:0000259" key="2">
    <source>
        <dbReference type="Pfam" id="PF20152"/>
    </source>
</evidence>
<accession>M2PAU5</accession>
<dbReference type="HOGENOM" id="CLU_046025_5_1_1"/>
<feature type="transmembrane region" description="Helical" evidence="1">
    <location>
        <begin position="90"/>
        <end position="109"/>
    </location>
</feature>
<proteinExistence type="predicted"/>
<evidence type="ECO:0000256" key="1">
    <source>
        <dbReference type="SAM" id="Phobius"/>
    </source>
</evidence>
<dbReference type="STRING" id="914234.M2PAU5"/>